<evidence type="ECO:0000256" key="1">
    <source>
        <dbReference type="ARBA" id="ARBA00010515"/>
    </source>
</evidence>
<keyword evidence="3" id="KW-0378">Hydrolase</keyword>
<reference evidence="4" key="1">
    <citation type="submission" date="2016-06" db="EMBL/GenBank/DDBJ databases">
        <title>Parallel loss of symbiosis genes in relatives of nitrogen-fixing non-legume Parasponia.</title>
        <authorList>
            <person name="Van Velzen R."/>
            <person name="Holmer R."/>
            <person name="Bu F."/>
            <person name="Rutten L."/>
            <person name="Van Zeijl A."/>
            <person name="Liu W."/>
            <person name="Santuari L."/>
            <person name="Cao Q."/>
            <person name="Sharma T."/>
            <person name="Shen D."/>
            <person name="Roswanjaya Y."/>
            <person name="Wardhani T."/>
            <person name="Kalhor M.S."/>
            <person name="Jansen J."/>
            <person name="Van den Hoogen J."/>
            <person name="Gungor B."/>
            <person name="Hartog M."/>
            <person name="Hontelez J."/>
            <person name="Verver J."/>
            <person name="Yang W.-C."/>
            <person name="Schijlen E."/>
            <person name="Repin R."/>
            <person name="Schilthuizen M."/>
            <person name="Schranz E."/>
            <person name="Heidstra R."/>
            <person name="Miyata K."/>
            <person name="Fedorova E."/>
            <person name="Kohlen W."/>
            <person name="Bisseling T."/>
            <person name="Smit S."/>
            <person name="Geurts R."/>
        </authorList>
    </citation>
    <scope>NUCLEOTIDE SEQUENCE [LARGE SCALE GENOMIC DNA]</scope>
    <source>
        <strain evidence="4">cv. WU1-14</strain>
    </source>
</reference>
<protein>
    <submittedName>
        <fullName evidence="3">Alpha/beta hydrolase fold</fullName>
    </submittedName>
</protein>
<sequence>MEQVWVGVLPVIRGRTYPVAIPSYDKQMHQVRGVHLRPHKISSGFCVGFTAWHCYHEFLANFSTKANCVIIFVNYRLAPEHRLLATYEDDLNALIWIKYQAHARANIAYHVTMRLADMDDAVLRWFWLKAVILIQPFFGEWSRTWSEKRADQPLNSALTLSLLLTCIRGFRCI</sequence>
<evidence type="ECO:0000313" key="3">
    <source>
        <dbReference type="EMBL" id="PON78203.1"/>
    </source>
</evidence>
<dbReference type="Gene3D" id="3.40.50.1820">
    <property type="entry name" value="alpha/beta hydrolase"/>
    <property type="match status" value="1"/>
</dbReference>
<dbReference type="InterPro" id="IPR050466">
    <property type="entry name" value="Carboxylest/Gibb_receptor"/>
</dbReference>
<dbReference type="STRING" id="3476.A0A2P5DY53"/>
<comment type="similarity">
    <text evidence="1">Belongs to the 'GDXG' lipolytic enzyme family.</text>
</comment>
<comment type="caution">
    <text evidence="3">The sequence shown here is derived from an EMBL/GenBank/DDBJ whole genome shotgun (WGS) entry which is preliminary data.</text>
</comment>
<organism evidence="3 4">
    <name type="scientific">Parasponia andersonii</name>
    <name type="common">Sponia andersonii</name>
    <dbReference type="NCBI Taxonomy" id="3476"/>
    <lineage>
        <taxon>Eukaryota</taxon>
        <taxon>Viridiplantae</taxon>
        <taxon>Streptophyta</taxon>
        <taxon>Embryophyta</taxon>
        <taxon>Tracheophyta</taxon>
        <taxon>Spermatophyta</taxon>
        <taxon>Magnoliopsida</taxon>
        <taxon>eudicotyledons</taxon>
        <taxon>Gunneridae</taxon>
        <taxon>Pentapetalae</taxon>
        <taxon>rosids</taxon>
        <taxon>fabids</taxon>
        <taxon>Rosales</taxon>
        <taxon>Cannabaceae</taxon>
        <taxon>Parasponia</taxon>
    </lineage>
</organism>
<dbReference type="EMBL" id="JXTB01000010">
    <property type="protein sequence ID" value="PON78203.1"/>
    <property type="molecule type" value="Genomic_DNA"/>
</dbReference>
<accession>A0A2P5DY53</accession>
<dbReference type="SUPFAM" id="SSF53474">
    <property type="entry name" value="alpha/beta-Hydrolases"/>
    <property type="match status" value="1"/>
</dbReference>
<name>A0A2P5DY53_PARAD</name>
<dbReference type="InterPro" id="IPR013094">
    <property type="entry name" value="AB_hydrolase_3"/>
</dbReference>
<dbReference type="AlphaFoldDB" id="A0A2P5DY53"/>
<dbReference type="GO" id="GO:0016787">
    <property type="term" value="F:hydrolase activity"/>
    <property type="evidence" value="ECO:0007669"/>
    <property type="project" value="UniProtKB-KW"/>
</dbReference>
<dbReference type="InterPro" id="IPR029058">
    <property type="entry name" value="AB_hydrolase_fold"/>
</dbReference>
<dbReference type="OrthoDB" id="408631at2759"/>
<evidence type="ECO:0000259" key="2">
    <source>
        <dbReference type="Pfam" id="PF07859"/>
    </source>
</evidence>
<keyword evidence="4" id="KW-1185">Reference proteome</keyword>
<dbReference type="PANTHER" id="PTHR23024:SF589">
    <property type="entry name" value="CARBOXYLESTERASE 17-RELATED"/>
    <property type="match status" value="1"/>
</dbReference>
<gene>
    <name evidence="3" type="ORF">PanWU01x14_021850</name>
</gene>
<proteinExistence type="inferred from homology"/>
<evidence type="ECO:0000313" key="4">
    <source>
        <dbReference type="Proteomes" id="UP000237105"/>
    </source>
</evidence>
<feature type="domain" description="Alpha/beta hydrolase fold-3" evidence="2">
    <location>
        <begin position="43"/>
        <end position="149"/>
    </location>
</feature>
<dbReference type="PANTHER" id="PTHR23024">
    <property type="entry name" value="ARYLACETAMIDE DEACETYLASE"/>
    <property type="match status" value="1"/>
</dbReference>
<dbReference type="Proteomes" id="UP000237105">
    <property type="component" value="Unassembled WGS sequence"/>
</dbReference>
<dbReference type="Pfam" id="PF07859">
    <property type="entry name" value="Abhydrolase_3"/>
    <property type="match status" value="1"/>
</dbReference>